<keyword evidence="1" id="KW-0472">Membrane</keyword>
<feature type="transmembrane region" description="Helical" evidence="1">
    <location>
        <begin position="244"/>
        <end position="266"/>
    </location>
</feature>
<dbReference type="AlphaFoldDB" id="A0A367S1V6"/>
<sequence length="267" mass="30428">MGQAWNKVQKHRQAKGKLAELMSKADDVIVIHYSCESFYDRLDGSSPRITSIAVRNLESGQTTSFSIHQVAERKGFSAIALEQHYDDLEKLMLDEFYNYVRHHASHIWLHWNMRDINYGFPAIAHRYKVLKGEPEEISESKLVDLSRLLIAIYGIIYIQHPRLNSLLEKNSITYRDFLDGKGEADAFIKKQYVKLHQSTLRKVDVLANIVERAANDSLKTNSSSKDIYGTYIIALIELIKENPIISGMVGLISFVSAVIGIITVFIK</sequence>
<evidence type="ECO:0000313" key="3">
    <source>
        <dbReference type="Proteomes" id="UP000252085"/>
    </source>
</evidence>
<keyword evidence="1" id="KW-1133">Transmembrane helix</keyword>
<evidence type="ECO:0000313" key="2">
    <source>
        <dbReference type="EMBL" id="RCJ41422.1"/>
    </source>
</evidence>
<accession>A0A367S1V6</accession>
<reference evidence="2 3" key="1">
    <citation type="submission" date="2016-04" db="EMBL/GenBank/DDBJ databases">
        <authorList>
            <person name="Evans L.H."/>
            <person name="Alamgir A."/>
            <person name="Owens N."/>
            <person name="Weber N.D."/>
            <person name="Virtaneva K."/>
            <person name="Barbian K."/>
            <person name="Babar A."/>
            <person name="Rosenke K."/>
        </authorList>
    </citation>
    <scope>NUCLEOTIDE SEQUENCE [LARGE SCALE GENOMIC DNA]</scope>
    <source>
        <strain evidence="2">NIES-2108</strain>
    </source>
</reference>
<evidence type="ECO:0000256" key="1">
    <source>
        <dbReference type="SAM" id="Phobius"/>
    </source>
</evidence>
<keyword evidence="1" id="KW-0812">Transmembrane</keyword>
<proteinExistence type="predicted"/>
<organism evidence="2 3">
    <name type="scientific">Nostoc punctiforme NIES-2108</name>
    <dbReference type="NCBI Taxonomy" id="1356359"/>
    <lineage>
        <taxon>Bacteria</taxon>
        <taxon>Bacillati</taxon>
        <taxon>Cyanobacteriota</taxon>
        <taxon>Cyanophyceae</taxon>
        <taxon>Nostocales</taxon>
        <taxon>Nostocaceae</taxon>
        <taxon>Nostoc</taxon>
    </lineage>
</organism>
<dbReference type="Proteomes" id="UP000252085">
    <property type="component" value="Unassembled WGS sequence"/>
</dbReference>
<name>A0A367S1V6_NOSPU</name>
<comment type="caution">
    <text evidence="2">The sequence shown here is derived from an EMBL/GenBank/DDBJ whole genome shotgun (WGS) entry which is preliminary data.</text>
</comment>
<protein>
    <submittedName>
        <fullName evidence="2">Uncharacterized protein</fullName>
    </submittedName>
</protein>
<dbReference type="EMBL" id="LXQE01000029">
    <property type="protein sequence ID" value="RCJ41422.1"/>
    <property type="molecule type" value="Genomic_DNA"/>
</dbReference>
<gene>
    <name evidence="2" type="ORF">A6769_00425</name>
</gene>